<accession>A0A8X6UBB6</accession>
<gene>
    <name evidence="1" type="ORF">NPIL_264371</name>
</gene>
<evidence type="ECO:0000313" key="2">
    <source>
        <dbReference type="Proteomes" id="UP000887013"/>
    </source>
</evidence>
<keyword evidence="2" id="KW-1185">Reference proteome</keyword>
<protein>
    <submittedName>
        <fullName evidence="1">Uncharacterized protein</fullName>
    </submittedName>
</protein>
<proteinExistence type="predicted"/>
<organism evidence="1 2">
    <name type="scientific">Nephila pilipes</name>
    <name type="common">Giant wood spider</name>
    <name type="synonym">Nephila maculata</name>
    <dbReference type="NCBI Taxonomy" id="299642"/>
    <lineage>
        <taxon>Eukaryota</taxon>
        <taxon>Metazoa</taxon>
        <taxon>Ecdysozoa</taxon>
        <taxon>Arthropoda</taxon>
        <taxon>Chelicerata</taxon>
        <taxon>Arachnida</taxon>
        <taxon>Araneae</taxon>
        <taxon>Araneomorphae</taxon>
        <taxon>Entelegynae</taxon>
        <taxon>Araneoidea</taxon>
        <taxon>Nephilidae</taxon>
        <taxon>Nephila</taxon>
    </lineage>
</organism>
<dbReference type="Proteomes" id="UP000887013">
    <property type="component" value="Unassembled WGS sequence"/>
</dbReference>
<reference evidence="1" key="1">
    <citation type="submission" date="2020-08" db="EMBL/GenBank/DDBJ databases">
        <title>Multicomponent nature underlies the extraordinary mechanical properties of spider dragline silk.</title>
        <authorList>
            <person name="Kono N."/>
            <person name="Nakamura H."/>
            <person name="Mori M."/>
            <person name="Yoshida Y."/>
            <person name="Ohtoshi R."/>
            <person name="Malay A.D."/>
            <person name="Moran D.A.P."/>
            <person name="Tomita M."/>
            <person name="Numata K."/>
            <person name="Arakawa K."/>
        </authorList>
    </citation>
    <scope>NUCLEOTIDE SEQUENCE</scope>
</reference>
<dbReference type="AlphaFoldDB" id="A0A8X6UBB6"/>
<sequence length="89" mass="10168">MNHRFDEVNHDWDPMMDKKCCLSLLITCDNAHWDGGQSSPQNTEGDHRSLLSQTLTRRAIVRRHAPTPLLCKIIDCKEIQPGRGARDDT</sequence>
<name>A0A8X6UBB6_NEPPI</name>
<evidence type="ECO:0000313" key="1">
    <source>
        <dbReference type="EMBL" id="GFU00596.1"/>
    </source>
</evidence>
<comment type="caution">
    <text evidence="1">The sequence shown here is derived from an EMBL/GenBank/DDBJ whole genome shotgun (WGS) entry which is preliminary data.</text>
</comment>
<dbReference type="EMBL" id="BMAW01076232">
    <property type="protein sequence ID" value="GFU00596.1"/>
    <property type="molecule type" value="Genomic_DNA"/>
</dbReference>